<accession>A0A4R7FLH6</accession>
<feature type="binding site" evidence="3">
    <location>
        <position position="56"/>
    </location>
    <ligand>
        <name>Mg(2+)</name>
        <dbReference type="ChEBI" id="CHEBI:18420"/>
        <label>1</label>
    </ligand>
</feature>
<comment type="caution">
    <text evidence="5">The sequence shown here is derived from an EMBL/GenBank/DDBJ whole genome shotgun (WGS) entry which is preliminary data.</text>
</comment>
<feature type="binding site" evidence="3">
    <location>
        <position position="260"/>
    </location>
    <ligand>
        <name>Mg(2+)</name>
        <dbReference type="ChEBI" id="CHEBI:18420"/>
        <label>1</label>
    </ligand>
</feature>
<dbReference type="InterPro" id="IPR050792">
    <property type="entry name" value="ADP-ribosylglycohydrolase"/>
</dbReference>
<dbReference type="GO" id="GO:0046872">
    <property type="term" value="F:metal ion binding"/>
    <property type="evidence" value="ECO:0007669"/>
    <property type="project" value="UniProtKB-KW"/>
</dbReference>
<keyword evidence="2 5" id="KW-0378">Hydrolase</keyword>
<dbReference type="Pfam" id="PF03747">
    <property type="entry name" value="ADP_ribosyl_GH"/>
    <property type="match status" value="1"/>
</dbReference>
<dbReference type="Proteomes" id="UP000295344">
    <property type="component" value="Unassembled WGS sequence"/>
</dbReference>
<dbReference type="SUPFAM" id="SSF101478">
    <property type="entry name" value="ADP-ribosylglycohydrolase"/>
    <property type="match status" value="1"/>
</dbReference>
<feature type="binding site" evidence="3">
    <location>
        <position position="54"/>
    </location>
    <ligand>
        <name>Mg(2+)</name>
        <dbReference type="ChEBI" id="CHEBI:18420"/>
        <label>1</label>
    </ligand>
</feature>
<feature type="binding site" evidence="3">
    <location>
        <position position="257"/>
    </location>
    <ligand>
        <name>Mg(2+)</name>
        <dbReference type="ChEBI" id="CHEBI:18420"/>
        <label>1</label>
    </ligand>
</feature>
<organism evidence="5 6">
    <name type="scientific">Amnibacterium kyonggiense</name>
    <dbReference type="NCBI Taxonomy" id="595671"/>
    <lineage>
        <taxon>Bacteria</taxon>
        <taxon>Bacillati</taxon>
        <taxon>Actinomycetota</taxon>
        <taxon>Actinomycetes</taxon>
        <taxon>Micrococcales</taxon>
        <taxon>Microbacteriaceae</taxon>
        <taxon>Amnibacterium</taxon>
    </lineage>
</organism>
<feature type="region of interest" description="Disordered" evidence="4">
    <location>
        <begin position="114"/>
        <end position="133"/>
    </location>
</feature>
<dbReference type="GO" id="GO:0016787">
    <property type="term" value="F:hydrolase activity"/>
    <property type="evidence" value="ECO:0007669"/>
    <property type="project" value="UniProtKB-KW"/>
</dbReference>
<dbReference type="AlphaFoldDB" id="A0A4R7FLH6"/>
<feature type="binding site" evidence="3">
    <location>
        <position position="259"/>
    </location>
    <ligand>
        <name>Mg(2+)</name>
        <dbReference type="ChEBI" id="CHEBI:18420"/>
        <label>1</label>
    </ligand>
</feature>
<dbReference type="OrthoDB" id="9798107at2"/>
<dbReference type="PANTHER" id="PTHR16222:SF24">
    <property type="entry name" value="ADP-RIBOSYLHYDROLASE ARH3"/>
    <property type="match status" value="1"/>
</dbReference>
<dbReference type="InterPro" id="IPR005502">
    <property type="entry name" value="Ribosyl_crysJ1"/>
</dbReference>
<evidence type="ECO:0000313" key="5">
    <source>
        <dbReference type="EMBL" id="TDS77255.1"/>
    </source>
</evidence>
<dbReference type="Gene3D" id="1.10.4080.10">
    <property type="entry name" value="ADP-ribosylation/Crystallin J1"/>
    <property type="match status" value="1"/>
</dbReference>
<evidence type="ECO:0000256" key="2">
    <source>
        <dbReference type="ARBA" id="ARBA00022801"/>
    </source>
</evidence>
<comment type="cofactor">
    <cofactor evidence="3">
        <name>Mg(2+)</name>
        <dbReference type="ChEBI" id="CHEBI:18420"/>
    </cofactor>
    <text evidence="3">Binds 2 magnesium ions per subunit.</text>
</comment>
<feature type="binding site" evidence="3">
    <location>
        <position position="55"/>
    </location>
    <ligand>
        <name>Mg(2+)</name>
        <dbReference type="ChEBI" id="CHEBI:18420"/>
        <label>1</label>
    </ligand>
</feature>
<sequence>MSAAIDDRAAGAVLGTAAGDALGAGYEFGPALPDGTEVSMIGGGPFDWEPGEWTDDTSMAIPLLEVAARGGVFNDQDLDVVAGRWLEWSVDAKDVGNQTRAALDAARQVGTAEALRSAAREQARRTGRSGGNGSLMRTAPLALAFLHDEGELVVAARRVSELTHADPDAGDACVLWCCAIRHAVLTGELDLRRGLRHVREPRRSIWSDWIAAAKRMQPRDIQQSGWVVGALQAAWSAITNGSRPVDVLERAVRGGGDTDTVAAIAGGLIGAVHGASAFPARWTLEVHGWPGLRSDDLTALAVAAAAASLGRVAPTPERGLLEAVRILHDRGYEALRARFVFGGAGYWRCVLSVDAGGAQRDLLRYSNAAGWDVLSDGRGEPVPSSALADRLERLEGLDAAQHPDPAYRFWFAALLEHCGPDRLPSLDDDWSHPELEGRVALTGAGGSGRLADSFPLPPGQHRPS</sequence>
<feature type="compositionally biased region" description="Pro residues" evidence="4">
    <location>
        <begin position="455"/>
        <end position="464"/>
    </location>
</feature>
<dbReference type="InterPro" id="IPR036705">
    <property type="entry name" value="Ribosyl_crysJ1_sf"/>
</dbReference>
<comment type="similarity">
    <text evidence="1">Belongs to the ADP-ribosylglycohydrolase family.</text>
</comment>
<keyword evidence="3" id="KW-0460">Magnesium</keyword>
<evidence type="ECO:0000313" key="6">
    <source>
        <dbReference type="Proteomes" id="UP000295344"/>
    </source>
</evidence>
<dbReference type="EMBL" id="SOAM01000002">
    <property type="protein sequence ID" value="TDS77255.1"/>
    <property type="molecule type" value="Genomic_DNA"/>
</dbReference>
<reference evidence="5 6" key="1">
    <citation type="submission" date="2019-03" db="EMBL/GenBank/DDBJ databases">
        <title>Genomic Encyclopedia of Archaeal and Bacterial Type Strains, Phase II (KMG-II): from individual species to whole genera.</title>
        <authorList>
            <person name="Goeker M."/>
        </authorList>
    </citation>
    <scope>NUCLEOTIDE SEQUENCE [LARGE SCALE GENOMIC DNA]</scope>
    <source>
        <strain evidence="5 6">DSM 24782</strain>
    </source>
</reference>
<evidence type="ECO:0000256" key="3">
    <source>
        <dbReference type="PIRSR" id="PIRSR605502-1"/>
    </source>
</evidence>
<evidence type="ECO:0000256" key="4">
    <source>
        <dbReference type="SAM" id="MobiDB-lite"/>
    </source>
</evidence>
<keyword evidence="3" id="KW-0479">Metal-binding</keyword>
<name>A0A4R7FLH6_9MICO</name>
<evidence type="ECO:0000256" key="1">
    <source>
        <dbReference type="ARBA" id="ARBA00010702"/>
    </source>
</evidence>
<proteinExistence type="inferred from homology"/>
<keyword evidence="6" id="KW-1185">Reference proteome</keyword>
<feature type="region of interest" description="Disordered" evidence="4">
    <location>
        <begin position="441"/>
        <end position="464"/>
    </location>
</feature>
<protein>
    <submittedName>
        <fullName evidence="5">ADP-ribosylglycohydrolase</fullName>
    </submittedName>
</protein>
<dbReference type="RefSeq" id="WP_133766347.1">
    <property type="nucleotide sequence ID" value="NZ_BAAARP010000002.1"/>
</dbReference>
<gene>
    <name evidence="5" type="ORF">CLV52_2197</name>
</gene>
<dbReference type="PANTHER" id="PTHR16222">
    <property type="entry name" value="ADP-RIBOSYLGLYCOHYDROLASE"/>
    <property type="match status" value="1"/>
</dbReference>